<proteinExistence type="predicted"/>
<protein>
    <submittedName>
        <fullName evidence="1">Uncharacterized protein</fullName>
    </submittedName>
</protein>
<evidence type="ECO:0000313" key="2">
    <source>
        <dbReference type="Proteomes" id="UP000692954"/>
    </source>
</evidence>
<organism evidence="1 2">
    <name type="scientific">Paramecium sonneborni</name>
    <dbReference type="NCBI Taxonomy" id="65129"/>
    <lineage>
        <taxon>Eukaryota</taxon>
        <taxon>Sar</taxon>
        <taxon>Alveolata</taxon>
        <taxon>Ciliophora</taxon>
        <taxon>Intramacronucleata</taxon>
        <taxon>Oligohymenophorea</taxon>
        <taxon>Peniculida</taxon>
        <taxon>Parameciidae</taxon>
        <taxon>Paramecium</taxon>
    </lineage>
</organism>
<dbReference type="AlphaFoldDB" id="A0A8S1MU62"/>
<name>A0A8S1MU62_9CILI</name>
<sequence length="104" mass="12820">MRTLTTDLICIPYEIIQKYFQKFYNTERLQYESQNKKMLIKGKKLQELYSFYDAILVQLIEDDIFQIEKLSQKSKQNQIRFTKLKRKSYKMKKYPKNQESPYEK</sequence>
<evidence type="ECO:0000313" key="1">
    <source>
        <dbReference type="EMBL" id="CAD8084557.1"/>
    </source>
</evidence>
<comment type="caution">
    <text evidence="1">The sequence shown here is derived from an EMBL/GenBank/DDBJ whole genome shotgun (WGS) entry which is preliminary data.</text>
</comment>
<dbReference type="Proteomes" id="UP000692954">
    <property type="component" value="Unassembled WGS sequence"/>
</dbReference>
<accession>A0A8S1MU62</accession>
<keyword evidence="2" id="KW-1185">Reference proteome</keyword>
<gene>
    <name evidence="1" type="ORF">PSON_ATCC_30995.1.T0470046</name>
</gene>
<dbReference type="EMBL" id="CAJJDN010000047">
    <property type="protein sequence ID" value="CAD8084557.1"/>
    <property type="molecule type" value="Genomic_DNA"/>
</dbReference>
<reference evidence="1" key="1">
    <citation type="submission" date="2021-01" db="EMBL/GenBank/DDBJ databases">
        <authorList>
            <consortium name="Genoscope - CEA"/>
            <person name="William W."/>
        </authorList>
    </citation>
    <scope>NUCLEOTIDE SEQUENCE</scope>
</reference>